<dbReference type="NCBIfam" id="NF009381">
    <property type="entry name" value="PRK12740.1-5"/>
    <property type="match status" value="1"/>
</dbReference>
<keyword evidence="2" id="KW-0342">GTP-binding</keyword>
<dbReference type="InterPro" id="IPR035647">
    <property type="entry name" value="EFG_III/V"/>
</dbReference>
<keyword evidence="5" id="KW-1185">Reference proteome</keyword>
<keyword evidence="1" id="KW-0547">Nucleotide-binding</keyword>
<dbReference type="PROSITE" id="PS51722">
    <property type="entry name" value="G_TR_2"/>
    <property type="match status" value="1"/>
</dbReference>
<evidence type="ECO:0000259" key="3">
    <source>
        <dbReference type="PROSITE" id="PS51722"/>
    </source>
</evidence>
<dbReference type="NCBIfam" id="TIGR00231">
    <property type="entry name" value="small_GTP"/>
    <property type="match status" value="1"/>
</dbReference>
<dbReference type="InterPro" id="IPR000640">
    <property type="entry name" value="EFG_V-like"/>
</dbReference>
<dbReference type="EMBL" id="CP051151">
    <property type="protein sequence ID" value="QLY40573.1"/>
    <property type="molecule type" value="Genomic_DNA"/>
</dbReference>
<dbReference type="InterPro" id="IPR020568">
    <property type="entry name" value="Ribosomal_Su5_D2-typ_SF"/>
</dbReference>
<sequence>MKEYKANALRNVILLGHLGSGKTSLAESLAYISSAIDKKGSVEKKSTISDYTPEEHAKQSSLTTALVPVEFKETKINFLDAPGADEMIGDISYAMSAANAAVLVVDASSGVQVGTERMWLEIKKHNLPAMIFVNKMDKENIKFDELLEEIKTKLGKQAVPFCLPLGKSDSFDGFADIIELKARIYNGNACIDGEIHDDKMDKVNELRQVLIETVAGSDEALLEKYFEGEELTKEEIQRGLHLSVLNGEAVPILVGSATKDIGPLTMLHMINAFFPTMSESNPLKATMVDNDKEIERNYSDDEPFSATVFKTIIDPFVGTINLMQIKSGTLEKDQEIYVSNSQNVEKATQPFTLLGKEQITMDKFHAGDICAMAKVPEVKTGTTLSDKKSRIVYPEVKTPTPTMYMAVKVENKKDEDKLSNALAKILLEDSTLETRRNKETAQLLIGGQGMIHIGYIIDKMKNSYKVALQTEDQRIVYRETIKQTAEAEGRYIKQSGGSGYYGVVVMRFEPNPEAEYEFAEEVFGGAVPRGYFPAVDKGLQEALEHGVLAGFPVINVKGVLTDGKYHAVDSNELAFKKAAGMAFKAACKSAKPVILEPIYRLEVLIKDEYLGDVLGDINKRRGRVLGMEPAIDGYQKVIAETPEAEITKYTIDLKAMTQGSGTFTREFLRYEEVPGNLTDKIIADHKREEEEN</sequence>
<dbReference type="InterPro" id="IPR005225">
    <property type="entry name" value="Small_GTP-bd"/>
</dbReference>
<dbReference type="Pfam" id="PF14492">
    <property type="entry name" value="EFG_III"/>
    <property type="match status" value="1"/>
</dbReference>
<dbReference type="InterPro" id="IPR027417">
    <property type="entry name" value="P-loop_NTPase"/>
</dbReference>
<dbReference type="SUPFAM" id="SSF52540">
    <property type="entry name" value="P-loop containing nucleoside triphosphate hydrolases"/>
    <property type="match status" value="1"/>
</dbReference>
<dbReference type="Pfam" id="PF00679">
    <property type="entry name" value="EFG_C"/>
    <property type="match status" value="1"/>
</dbReference>
<dbReference type="Gene3D" id="2.40.30.10">
    <property type="entry name" value="Translation factors"/>
    <property type="match status" value="1"/>
</dbReference>
<dbReference type="SMART" id="SM00889">
    <property type="entry name" value="EFG_IV"/>
    <property type="match status" value="1"/>
</dbReference>
<reference evidence="4 5" key="1">
    <citation type="submission" date="2020-04" db="EMBL/GenBank/DDBJ databases">
        <authorList>
            <person name="Zheng R.K."/>
            <person name="Sun C.M."/>
        </authorList>
    </citation>
    <scope>NUCLEOTIDE SEQUENCE [LARGE SCALE GENOMIC DNA]</scope>
    <source>
        <strain evidence="5">zrk29</strain>
    </source>
</reference>
<dbReference type="GO" id="GO:0005525">
    <property type="term" value="F:GTP binding"/>
    <property type="evidence" value="ECO:0007669"/>
    <property type="project" value="UniProtKB-KW"/>
</dbReference>
<dbReference type="CDD" id="cd04170">
    <property type="entry name" value="EF-G_bact"/>
    <property type="match status" value="1"/>
</dbReference>
<evidence type="ECO:0000313" key="5">
    <source>
        <dbReference type="Proteomes" id="UP000512167"/>
    </source>
</evidence>
<proteinExistence type="predicted"/>
<dbReference type="PANTHER" id="PTHR43261:SF6">
    <property type="entry name" value="ELONGATION FACTOR G-LIKE PROTEIN"/>
    <property type="match status" value="1"/>
</dbReference>
<dbReference type="SMART" id="SM00838">
    <property type="entry name" value="EFG_C"/>
    <property type="match status" value="1"/>
</dbReference>
<dbReference type="SUPFAM" id="SSF50447">
    <property type="entry name" value="Translation proteins"/>
    <property type="match status" value="1"/>
</dbReference>
<evidence type="ECO:0000256" key="2">
    <source>
        <dbReference type="ARBA" id="ARBA00023134"/>
    </source>
</evidence>
<keyword evidence="4" id="KW-0251">Elongation factor</keyword>
<organism evidence="4 5">
    <name type="scientific">Hujiaoplasma nucleasis</name>
    <dbReference type="NCBI Taxonomy" id="2725268"/>
    <lineage>
        <taxon>Bacteria</taxon>
        <taxon>Bacillati</taxon>
        <taxon>Mycoplasmatota</taxon>
        <taxon>Mollicutes</taxon>
        <taxon>Candidatus Izemoplasmatales</taxon>
        <taxon>Hujiaoplasmataceae</taxon>
        <taxon>Hujiaoplasma</taxon>
    </lineage>
</organism>
<dbReference type="InterPro" id="IPR000795">
    <property type="entry name" value="T_Tr_GTP-bd_dom"/>
</dbReference>
<feature type="domain" description="Tr-type G" evidence="3">
    <location>
        <begin position="7"/>
        <end position="278"/>
    </location>
</feature>
<dbReference type="Gene3D" id="3.40.50.300">
    <property type="entry name" value="P-loop containing nucleotide triphosphate hydrolases"/>
    <property type="match status" value="1"/>
</dbReference>
<dbReference type="CDD" id="cd01434">
    <property type="entry name" value="EFG_mtEFG1_IV"/>
    <property type="match status" value="1"/>
</dbReference>
<name>A0A7L6N327_9MOLU</name>
<evidence type="ECO:0000256" key="1">
    <source>
        <dbReference type="ARBA" id="ARBA00022741"/>
    </source>
</evidence>
<dbReference type="Gene3D" id="3.30.70.870">
    <property type="entry name" value="Elongation Factor G (Translational Gtpase), domain 3"/>
    <property type="match status" value="1"/>
</dbReference>
<dbReference type="InterPro" id="IPR047872">
    <property type="entry name" value="EFG_IV"/>
</dbReference>
<dbReference type="Gene3D" id="3.30.230.10">
    <property type="match status" value="1"/>
</dbReference>
<dbReference type="Pfam" id="PF00009">
    <property type="entry name" value="GTP_EFTU"/>
    <property type="match status" value="1"/>
</dbReference>
<dbReference type="InterPro" id="IPR041095">
    <property type="entry name" value="EFG_II"/>
</dbReference>
<dbReference type="SUPFAM" id="SSF54980">
    <property type="entry name" value="EF-G C-terminal domain-like"/>
    <property type="match status" value="2"/>
</dbReference>
<dbReference type="PANTHER" id="PTHR43261">
    <property type="entry name" value="TRANSLATION ELONGATION FACTOR G-RELATED"/>
    <property type="match status" value="1"/>
</dbReference>
<dbReference type="FunFam" id="3.30.70.240:FF:000001">
    <property type="entry name" value="Elongation factor G"/>
    <property type="match status" value="1"/>
</dbReference>
<dbReference type="InterPro" id="IPR009000">
    <property type="entry name" value="Transl_B-barrel_sf"/>
</dbReference>
<protein>
    <submittedName>
        <fullName evidence="4">Elongation factor G</fullName>
    </submittedName>
</protein>
<dbReference type="PRINTS" id="PR00315">
    <property type="entry name" value="ELONGATNFCT"/>
</dbReference>
<dbReference type="InterPro" id="IPR053905">
    <property type="entry name" value="EF-G-like_DII"/>
</dbReference>
<dbReference type="GO" id="GO:0003924">
    <property type="term" value="F:GTPase activity"/>
    <property type="evidence" value="ECO:0007669"/>
    <property type="project" value="InterPro"/>
</dbReference>
<dbReference type="RefSeq" id="WP_312031417.1">
    <property type="nucleotide sequence ID" value="NZ_CP051151.1"/>
</dbReference>
<dbReference type="GO" id="GO:0003746">
    <property type="term" value="F:translation elongation factor activity"/>
    <property type="evidence" value="ECO:0007669"/>
    <property type="project" value="UniProtKB-KW"/>
</dbReference>
<dbReference type="KEGG" id="tbk:HF295_06815"/>
<dbReference type="GO" id="GO:0032790">
    <property type="term" value="P:ribosome disassembly"/>
    <property type="evidence" value="ECO:0007669"/>
    <property type="project" value="TreeGrafter"/>
</dbReference>
<dbReference type="NCBIfam" id="NF009891">
    <property type="entry name" value="PRK13351.1-1"/>
    <property type="match status" value="1"/>
</dbReference>
<accession>A0A7L6N327</accession>
<dbReference type="Proteomes" id="UP000512167">
    <property type="component" value="Chromosome"/>
</dbReference>
<dbReference type="InterPro" id="IPR014721">
    <property type="entry name" value="Ribsml_uS5_D2-typ_fold_subgr"/>
</dbReference>
<dbReference type="CDD" id="cd03713">
    <property type="entry name" value="EFG_mtEFG_C"/>
    <property type="match status" value="1"/>
</dbReference>
<evidence type="ECO:0000313" key="4">
    <source>
        <dbReference type="EMBL" id="QLY40573.1"/>
    </source>
</evidence>
<dbReference type="InterPro" id="IPR005517">
    <property type="entry name" value="Transl_elong_EFG/EF2_IV"/>
</dbReference>
<dbReference type="Pfam" id="PF22042">
    <property type="entry name" value="EF-G_D2"/>
    <property type="match status" value="1"/>
</dbReference>
<dbReference type="FunFam" id="3.30.230.10:FF:000003">
    <property type="entry name" value="Elongation factor G"/>
    <property type="match status" value="1"/>
</dbReference>
<keyword evidence="4" id="KW-0648">Protein biosynthesis</keyword>
<dbReference type="SUPFAM" id="SSF54211">
    <property type="entry name" value="Ribosomal protein S5 domain 2-like"/>
    <property type="match status" value="1"/>
</dbReference>
<gene>
    <name evidence="4" type="ORF">HF295_06815</name>
</gene>
<dbReference type="Pfam" id="PF03764">
    <property type="entry name" value="EFG_IV"/>
    <property type="match status" value="1"/>
</dbReference>
<dbReference type="Gene3D" id="3.30.70.240">
    <property type="match status" value="1"/>
</dbReference>
<dbReference type="AlphaFoldDB" id="A0A7L6N327"/>
<dbReference type="InterPro" id="IPR035649">
    <property type="entry name" value="EFG_V"/>
</dbReference>